<keyword evidence="4" id="KW-1185">Reference proteome</keyword>
<dbReference type="EMBL" id="JANUCT010000013">
    <property type="protein sequence ID" value="MCS3903946.1"/>
    <property type="molecule type" value="Genomic_DNA"/>
</dbReference>
<accession>A0AAE3HMK9</accession>
<feature type="compositionally biased region" description="Polar residues" evidence="1">
    <location>
        <begin position="85"/>
        <end position="106"/>
    </location>
</feature>
<evidence type="ECO:0000256" key="1">
    <source>
        <dbReference type="SAM" id="MobiDB-lite"/>
    </source>
</evidence>
<evidence type="ECO:0000256" key="2">
    <source>
        <dbReference type="SAM" id="Phobius"/>
    </source>
</evidence>
<dbReference type="Proteomes" id="UP001204445">
    <property type="component" value="Unassembled WGS sequence"/>
</dbReference>
<sequence>MTAPDSADLPGLIRNAFDALPGPDEERLGAIRQRLPVRQPQRLTSRQPHRLKWILWLVLLGSGTVTAGWWLGTGSQQAPEKMNHLGQSSPEANVQSDGKADTSSASDENERRRSPIIYQR</sequence>
<gene>
    <name evidence="3" type="ORF">J2T55_001978</name>
</gene>
<protein>
    <recommendedName>
        <fullName evidence="5">DUF3619 family protein</fullName>
    </recommendedName>
</protein>
<feature type="region of interest" description="Disordered" evidence="1">
    <location>
        <begin position="1"/>
        <end position="20"/>
    </location>
</feature>
<evidence type="ECO:0000313" key="3">
    <source>
        <dbReference type="EMBL" id="MCS3903946.1"/>
    </source>
</evidence>
<feature type="region of interest" description="Disordered" evidence="1">
    <location>
        <begin position="70"/>
        <end position="120"/>
    </location>
</feature>
<reference evidence="3" key="1">
    <citation type="submission" date="2022-08" db="EMBL/GenBank/DDBJ databases">
        <title>Genomic Encyclopedia of Type Strains, Phase III (KMG-III): the genomes of soil and plant-associated and newly described type strains.</title>
        <authorList>
            <person name="Whitman W."/>
        </authorList>
    </citation>
    <scope>NUCLEOTIDE SEQUENCE</scope>
    <source>
        <strain evidence="3">HMT 1</strain>
    </source>
</reference>
<dbReference type="RefSeq" id="WP_259055923.1">
    <property type="nucleotide sequence ID" value="NZ_JANUCT010000013.1"/>
</dbReference>
<proteinExistence type="predicted"/>
<keyword evidence="2" id="KW-0472">Membrane</keyword>
<keyword evidence="2" id="KW-0812">Transmembrane</keyword>
<evidence type="ECO:0008006" key="5">
    <source>
        <dbReference type="Google" id="ProtNLM"/>
    </source>
</evidence>
<feature type="transmembrane region" description="Helical" evidence="2">
    <location>
        <begin position="53"/>
        <end position="72"/>
    </location>
</feature>
<name>A0AAE3HMK9_9GAMM</name>
<keyword evidence="2" id="KW-1133">Transmembrane helix</keyword>
<evidence type="ECO:0000313" key="4">
    <source>
        <dbReference type="Proteomes" id="UP001204445"/>
    </source>
</evidence>
<comment type="caution">
    <text evidence="3">The sequence shown here is derived from an EMBL/GenBank/DDBJ whole genome shotgun (WGS) entry which is preliminary data.</text>
</comment>
<dbReference type="AlphaFoldDB" id="A0AAE3HMK9"/>
<organism evidence="3 4">
    <name type="scientific">Methylohalomonas lacus</name>
    <dbReference type="NCBI Taxonomy" id="398773"/>
    <lineage>
        <taxon>Bacteria</taxon>
        <taxon>Pseudomonadati</taxon>
        <taxon>Pseudomonadota</taxon>
        <taxon>Gammaproteobacteria</taxon>
        <taxon>Methylohalomonadales</taxon>
        <taxon>Methylohalomonadaceae</taxon>
        <taxon>Methylohalomonas</taxon>
    </lineage>
</organism>